<evidence type="ECO:0000256" key="10">
    <source>
        <dbReference type="ARBA" id="ARBA00023136"/>
    </source>
</evidence>
<evidence type="ECO:0000313" key="14">
    <source>
        <dbReference type="EMBL" id="EOD81590.1"/>
    </source>
</evidence>
<dbReference type="Pfam" id="PF00953">
    <property type="entry name" value="Glycos_transf_4"/>
    <property type="match status" value="1"/>
</dbReference>
<reference evidence="14 15" key="1">
    <citation type="journal article" date="2014" name="PLoS ONE">
        <title>Grimontia indica AK16(T), sp. nov., Isolated from a Seawater Sample Reports the Presence of Pathogenic Genes Similar to Vibrio Genus.</title>
        <authorList>
            <person name="Singh A."/>
            <person name="Vaidya B."/>
            <person name="Khatri I."/>
            <person name="Srinivas T.N."/>
            <person name="Subramanian S."/>
            <person name="Korpole S."/>
            <person name="Pinnaka A.K."/>
        </authorList>
    </citation>
    <scope>NUCLEOTIDE SEQUENCE [LARGE SCALE GENOMIC DNA]</scope>
    <source>
        <strain evidence="14 15">AK16</strain>
    </source>
</reference>
<dbReference type="InterPro" id="IPR000715">
    <property type="entry name" value="Glycosyl_transferase_4"/>
</dbReference>
<sequence length="278" mass="30605">MGVLDDKFDISYKIRFFVQICLSIIMMTIIGLKITYLGDLIGVGSISFGFLGYIITVLAVLGAINAFNMVDGIDGLLGGLSVVTFGALAYLFSSSGQTALAGICIALISTLIPYVIMNLGLFGKKRKVFMGDSGSMVIGFTAIWLLLEATQVKEQAVMRPVTALWLIALPLMDMAAIMVRRVKRGDSPFKPDREHLHHIFQRAGLNSHQTLTAICTIALTFAAIGIIGENLAIPEYIMFGLFLGLFGIYYLALAYVWRLLTFFRRLFKKDSLSYQQEG</sequence>
<proteinExistence type="predicted"/>
<feature type="binding site" evidence="12">
    <location>
        <position position="132"/>
    </location>
    <ligand>
        <name>Mg(2+)</name>
        <dbReference type="ChEBI" id="CHEBI:18420"/>
    </ligand>
</feature>
<evidence type="ECO:0000256" key="3">
    <source>
        <dbReference type="ARBA" id="ARBA00022519"/>
    </source>
</evidence>
<dbReference type="GO" id="GO:0036380">
    <property type="term" value="F:UDP-N-acetylglucosamine-undecaprenyl-phosphate N-acetylglucosaminephosphotransferase activity"/>
    <property type="evidence" value="ECO:0007669"/>
    <property type="project" value="InterPro"/>
</dbReference>
<keyword evidence="12" id="KW-0479">Metal-binding</keyword>
<dbReference type="GO" id="GO:0071555">
    <property type="term" value="P:cell wall organization"/>
    <property type="evidence" value="ECO:0007669"/>
    <property type="project" value="TreeGrafter"/>
</dbReference>
<evidence type="ECO:0000256" key="12">
    <source>
        <dbReference type="PIRSR" id="PIRSR600715-1"/>
    </source>
</evidence>
<dbReference type="PANTHER" id="PTHR22926:SF3">
    <property type="entry name" value="UNDECAPRENYL-PHOSPHATE ALPHA-N-ACETYLGLUCOSAMINYL 1-PHOSPHATE TRANSFERASE"/>
    <property type="match status" value="1"/>
</dbReference>
<evidence type="ECO:0000256" key="8">
    <source>
        <dbReference type="ARBA" id="ARBA00022985"/>
    </source>
</evidence>
<feature type="transmembrane region" description="Helical" evidence="13">
    <location>
        <begin position="203"/>
        <end position="224"/>
    </location>
</feature>
<evidence type="ECO:0000256" key="6">
    <source>
        <dbReference type="ARBA" id="ARBA00022692"/>
    </source>
</evidence>
<dbReference type="CDD" id="cd06853">
    <property type="entry name" value="GT_WecA_like"/>
    <property type="match status" value="1"/>
</dbReference>
<comment type="caution">
    <text evidence="14">The sequence shown here is derived from an EMBL/GenBank/DDBJ whole genome shotgun (WGS) entry which is preliminary data.</text>
</comment>
<gene>
    <name evidence="14" type="ORF">D515_02559</name>
</gene>
<comment type="subcellular location">
    <subcellularLocation>
        <location evidence="1">Cell membrane</location>
        <topology evidence="1">Multi-pass membrane protein</topology>
    </subcellularLocation>
</comment>
<dbReference type="GO" id="GO:0005886">
    <property type="term" value="C:plasma membrane"/>
    <property type="evidence" value="ECO:0007669"/>
    <property type="project" value="UniProtKB-SubCell"/>
</dbReference>
<evidence type="ECO:0000256" key="11">
    <source>
        <dbReference type="ARBA" id="ARBA00023211"/>
    </source>
</evidence>
<dbReference type="NCBIfam" id="TIGR02380">
    <property type="entry name" value="ECA_wecA"/>
    <property type="match status" value="1"/>
</dbReference>
<protein>
    <submittedName>
        <fullName evidence="14">Undecaprenyl-phosphate N-acetylglucosaminyl 1-phosphate transferase</fullName>
    </submittedName>
</protein>
<keyword evidence="9 13" id="KW-1133">Transmembrane helix</keyword>
<keyword evidence="6 13" id="KW-0812">Transmembrane</keyword>
<dbReference type="GO" id="GO:0016757">
    <property type="term" value="F:glycosyltransferase activity"/>
    <property type="evidence" value="ECO:0007669"/>
    <property type="project" value="UniProtKB-KW"/>
</dbReference>
<comment type="cofactor">
    <cofactor evidence="12">
        <name>Mg(2+)</name>
        <dbReference type="ChEBI" id="CHEBI:18420"/>
    </cofactor>
</comment>
<dbReference type="GO" id="GO:0000287">
    <property type="term" value="F:magnesium ion binding"/>
    <property type="evidence" value="ECO:0007669"/>
    <property type="project" value="InterPro"/>
</dbReference>
<evidence type="ECO:0000256" key="9">
    <source>
        <dbReference type="ARBA" id="ARBA00022989"/>
    </source>
</evidence>
<feature type="transmembrane region" description="Helical" evidence="13">
    <location>
        <begin position="236"/>
        <end position="260"/>
    </location>
</feature>
<keyword evidence="15" id="KW-1185">Reference proteome</keyword>
<name>R1J1W8_9GAMM</name>
<feature type="transmembrane region" description="Helical" evidence="13">
    <location>
        <begin position="128"/>
        <end position="147"/>
    </location>
</feature>
<feature type="transmembrane region" description="Helical" evidence="13">
    <location>
        <begin position="40"/>
        <end position="64"/>
    </location>
</feature>
<keyword evidence="4" id="KW-0328">Glycosyltransferase</keyword>
<evidence type="ECO:0000313" key="15">
    <source>
        <dbReference type="Proteomes" id="UP000011223"/>
    </source>
</evidence>
<keyword evidence="3" id="KW-0997">Cell inner membrane</keyword>
<evidence type="ECO:0000256" key="2">
    <source>
        <dbReference type="ARBA" id="ARBA00022475"/>
    </source>
</evidence>
<keyword evidence="11" id="KW-0464">Manganese</keyword>
<keyword evidence="5 14" id="KW-0808">Transferase</keyword>
<dbReference type="GO" id="GO:0009103">
    <property type="term" value="P:lipopolysaccharide biosynthetic process"/>
    <property type="evidence" value="ECO:0007669"/>
    <property type="project" value="UniProtKB-KW"/>
</dbReference>
<dbReference type="InterPro" id="IPR012750">
    <property type="entry name" value="ECA_WecA-rel"/>
</dbReference>
<dbReference type="GO" id="GO:0044038">
    <property type="term" value="P:cell wall macromolecule biosynthetic process"/>
    <property type="evidence" value="ECO:0007669"/>
    <property type="project" value="TreeGrafter"/>
</dbReference>
<dbReference type="GO" id="GO:0030145">
    <property type="term" value="F:manganese ion binding"/>
    <property type="evidence" value="ECO:0007669"/>
    <property type="project" value="InterPro"/>
</dbReference>
<feature type="transmembrane region" description="Helical" evidence="13">
    <location>
        <begin position="162"/>
        <end position="182"/>
    </location>
</feature>
<organism evidence="14 15">
    <name type="scientific">Grimontia indica</name>
    <dbReference type="NCBI Taxonomy" id="1056512"/>
    <lineage>
        <taxon>Bacteria</taxon>
        <taxon>Pseudomonadati</taxon>
        <taxon>Pseudomonadota</taxon>
        <taxon>Gammaproteobacteria</taxon>
        <taxon>Vibrionales</taxon>
        <taxon>Vibrionaceae</taxon>
        <taxon>Grimontia</taxon>
    </lineage>
</organism>
<evidence type="ECO:0000256" key="5">
    <source>
        <dbReference type="ARBA" id="ARBA00022679"/>
    </source>
</evidence>
<dbReference type="PANTHER" id="PTHR22926">
    <property type="entry name" value="PHOSPHO-N-ACETYLMURAMOYL-PENTAPEPTIDE-TRANSFERASE"/>
    <property type="match status" value="1"/>
</dbReference>
<evidence type="ECO:0000256" key="4">
    <source>
        <dbReference type="ARBA" id="ARBA00022676"/>
    </source>
</evidence>
<evidence type="ECO:0000256" key="1">
    <source>
        <dbReference type="ARBA" id="ARBA00004651"/>
    </source>
</evidence>
<feature type="transmembrane region" description="Helical" evidence="13">
    <location>
        <begin position="12"/>
        <end position="34"/>
    </location>
</feature>
<dbReference type="Proteomes" id="UP000011223">
    <property type="component" value="Unassembled WGS sequence"/>
</dbReference>
<feature type="transmembrane region" description="Helical" evidence="13">
    <location>
        <begin position="76"/>
        <end position="93"/>
    </location>
</feature>
<evidence type="ECO:0000256" key="13">
    <source>
        <dbReference type="SAM" id="Phobius"/>
    </source>
</evidence>
<dbReference type="eggNOG" id="COG0472">
    <property type="taxonomic scope" value="Bacteria"/>
</dbReference>
<evidence type="ECO:0000256" key="7">
    <source>
        <dbReference type="ARBA" id="ARBA00022842"/>
    </source>
</evidence>
<keyword evidence="7 12" id="KW-0460">Magnesium</keyword>
<dbReference type="GO" id="GO:0009276">
    <property type="term" value="C:Gram-negative-bacterium-type cell wall"/>
    <property type="evidence" value="ECO:0007669"/>
    <property type="project" value="InterPro"/>
</dbReference>
<keyword evidence="2" id="KW-1003">Cell membrane</keyword>
<accession>R1J1W8</accession>
<keyword evidence="10 13" id="KW-0472">Membrane</keyword>
<keyword evidence="8" id="KW-0448">Lipopolysaccharide biosynthesis</keyword>
<feature type="transmembrane region" description="Helical" evidence="13">
    <location>
        <begin position="99"/>
        <end position="116"/>
    </location>
</feature>
<feature type="binding site" evidence="12">
    <location>
        <position position="68"/>
    </location>
    <ligand>
        <name>Mg(2+)</name>
        <dbReference type="ChEBI" id="CHEBI:18420"/>
    </ligand>
</feature>
<dbReference type="EMBL" id="ANFM02000003">
    <property type="protein sequence ID" value="EOD81590.1"/>
    <property type="molecule type" value="Genomic_DNA"/>
</dbReference>
<dbReference type="AlphaFoldDB" id="R1J1W8"/>